<comment type="similarity">
    <text evidence="2 9">Belongs to the cytochrome P450 family.</text>
</comment>
<evidence type="ECO:0000256" key="1">
    <source>
        <dbReference type="ARBA" id="ARBA00001971"/>
    </source>
</evidence>
<keyword evidence="4 8" id="KW-0479">Metal-binding</keyword>
<keyword evidence="10" id="KW-1133">Transmembrane helix</keyword>
<dbReference type="SUPFAM" id="SSF48264">
    <property type="entry name" value="Cytochrome P450"/>
    <property type="match status" value="1"/>
</dbReference>
<feature type="binding site" description="axial binding residue" evidence="8">
    <location>
        <position position="443"/>
    </location>
    <ligand>
        <name>heme</name>
        <dbReference type="ChEBI" id="CHEBI:30413"/>
    </ligand>
    <ligandPart>
        <name>Fe</name>
        <dbReference type="ChEBI" id="CHEBI:18248"/>
    </ligandPart>
</feature>
<protein>
    <submittedName>
        <fullName evidence="11">Cytochrome P450 benzoate 4-monooxygenase</fullName>
    </submittedName>
</protein>
<evidence type="ECO:0000256" key="7">
    <source>
        <dbReference type="ARBA" id="ARBA00023033"/>
    </source>
</evidence>
<dbReference type="OrthoDB" id="1470350at2759"/>
<feature type="transmembrane region" description="Helical" evidence="10">
    <location>
        <begin position="7"/>
        <end position="27"/>
    </location>
</feature>
<dbReference type="InterPro" id="IPR001128">
    <property type="entry name" value="Cyt_P450"/>
</dbReference>
<comment type="caution">
    <text evidence="11">The sequence shown here is derived from an EMBL/GenBank/DDBJ whole genome shotgun (WGS) entry which is preliminary data.</text>
</comment>
<evidence type="ECO:0000256" key="8">
    <source>
        <dbReference type="PIRSR" id="PIRSR602401-1"/>
    </source>
</evidence>
<evidence type="ECO:0000256" key="9">
    <source>
        <dbReference type="RuleBase" id="RU000461"/>
    </source>
</evidence>
<dbReference type="GO" id="GO:0005506">
    <property type="term" value="F:iron ion binding"/>
    <property type="evidence" value="ECO:0007669"/>
    <property type="project" value="InterPro"/>
</dbReference>
<dbReference type="PANTHER" id="PTHR24305">
    <property type="entry name" value="CYTOCHROME P450"/>
    <property type="match status" value="1"/>
</dbReference>
<keyword evidence="6 8" id="KW-0408">Iron</keyword>
<evidence type="ECO:0000313" key="11">
    <source>
        <dbReference type="EMBL" id="CCG83326.1"/>
    </source>
</evidence>
<dbReference type="Proteomes" id="UP000013776">
    <property type="component" value="Unassembled WGS sequence"/>
</dbReference>
<keyword evidence="7 9" id="KW-0503">Monooxygenase</keyword>
<dbReference type="CDD" id="cd11061">
    <property type="entry name" value="CYP67-like"/>
    <property type="match status" value="1"/>
</dbReference>
<keyword evidence="10" id="KW-0472">Membrane</keyword>
<keyword evidence="3 8" id="KW-0349">Heme</keyword>
<name>R4XCJ3_TAPDE</name>
<keyword evidence="12" id="KW-1185">Reference proteome</keyword>
<dbReference type="PRINTS" id="PR00385">
    <property type="entry name" value="P450"/>
</dbReference>
<evidence type="ECO:0000256" key="10">
    <source>
        <dbReference type="SAM" id="Phobius"/>
    </source>
</evidence>
<dbReference type="InterPro" id="IPR036396">
    <property type="entry name" value="Cyt_P450_sf"/>
</dbReference>
<keyword evidence="10" id="KW-0812">Transmembrane</keyword>
<accession>R4XCJ3</accession>
<dbReference type="InterPro" id="IPR017972">
    <property type="entry name" value="Cyt_P450_CS"/>
</dbReference>
<evidence type="ECO:0000256" key="4">
    <source>
        <dbReference type="ARBA" id="ARBA00022723"/>
    </source>
</evidence>
<dbReference type="EMBL" id="CAHR02000138">
    <property type="protein sequence ID" value="CCG83326.1"/>
    <property type="molecule type" value="Genomic_DNA"/>
</dbReference>
<gene>
    <name evidence="11" type="ORF">TAPDE_003531</name>
</gene>
<dbReference type="GO" id="GO:0016705">
    <property type="term" value="F:oxidoreductase activity, acting on paired donors, with incorporation or reduction of molecular oxygen"/>
    <property type="evidence" value="ECO:0007669"/>
    <property type="project" value="InterPro"/>
</dbReference>
<dbReference type="PROSITE" id="PS00086">
    <property type="entry name" value="CYTOCHROME_P450"/>
    <property type="match status" value="1"/>
</dbReference>
<sequence>MGVLQELLISPLTYVALIVGMIAYPYLSDPLEINWVPGPLLAKFSPLWLFWEARNARRFRSVHRLHQEYGKFVRLSTDHVSINDCEAIPIVYGHGTGTLKAGFYDAFVSIHRGLFNTRDRAEHTRKRKIVSHTFSQQNIIGFEPYIQHNIAAFLEKMNALVDRSEKGAATFDFLPWANYLAFDIIGDLAFGTPFNFVRDEADTNDAIRILNERGEWSATVGIMPYIKLWTPYMFWDSFFPKGLKSVKDLATIAITAVEKRLKTDSDRKDLLSFLIKARDSNGNAMPDGELKAEALTQLIAGSDTTSNSITSILDVLCRNPEEYEKLKGSIDDMMAGLGISRDDSRLADFSEVQNNRELLNCIWESMRIRPTSALGLPRSVPAQGLTVCGRHFRAGTVLSVPSYSVHHDPSIYPDPYTFKPARFVDSPPNDKQFVPFSYGPRACIGRNVAMMELQTVLANLLYRFDFKRRDGNEVETVLREGFLVKPKELVVVMSRRT</sequence>
<dbReference type="PANTHER" id="PTHR24305:SF29">
    <property type="entry name" value="BENZOATE-PARA-HYDROXYLASE"/>
    <property type="match status" value="1"/>
</dbReference>
<evidence type="ECO:0000256" key="5">
    <source>
        <dbReference type="ARBA" id="ARBA00023002"/>
    </source>
</evidence>
<dbReference type="GO" id="GO:0020037">
    <property type="term" value="F:heme binding"/>
    <property type="evidence" value="ECO:0007669"/>
    <property type="project" value="InterPro"/>
</dbReference>
<dbReference type="Gene3D" id="1.10.630.10">
    <property type="entry name" value="Cytochrome P450"/>
    <property type="match status" value="1"/>
</dbReference>
<evidence type="ECO:0000256" key="6">
    <source>
        <dbReference type="ARBA" id="ARBA00023004"/>
    </source>
</evidence>
<evidence type="ECO:0000313" key="12">
    <source>
        <dbReference type="Proteomes" id="UP000013776"/>
    </source>
</evidence>
<dbReference type="InterPro" id="IPR002401">
    <property type="entry name" value="Cyt_P450_E_grp-I"/>
</dbReference>
<proteinExistence type="inferred from homology"/>
<dbReference type="GO" id="GO:0004497">
    <property type="term" value="F:monooxygenase activity"/>
    <property type="evidence" value="ECO:0007669"/>
    <property type="project" value="UniProtKB-KW"/>
</dbReference>
<comment type="cofactor">
    <cofactor evidence="1 8">
        <name>heme</name>
        <dbReference type="ChEBI" id="CHEBI:30413"/>
    </cofactor>
</comment>
<dbReference type="Pfam" id="PF00067">
    <property type="entry name" value="p450"/>
    <property type="match status" value="1"/>
</dbReference>
<evidence type="ECO:0000256" key="3">
    <source>
        <dbReference type="ARBA" id="ARBA00022617"/>
    </source>
</evidence>
<dbReference type="AlphaFoldDB" id="R4XCJ3"/>
<dbReference type="VEuPathDB" id="FungiDB:TAPDE_003531"/>
<dbReference type="eggNOG" id="KOG0157">
    <property type="taxonomic scope" value="Eukaryota"/>
</dbReference>
<evidence type="ECO:0000256" key="2">
    <source>
        <dbReference type="ARBA" id="ARBA00010617"/>
    </source>
</evidence>
<dbReference type="InterPro" id="IPR050121">
    <property type="entry name" value="Cytochrome_P450_monoxygenase"/>
</dbReference>
<keyword evidence="5 9" id="KW-0560">Oxidoreductase</keyword>
<dbReference type="PRINTS" id="PR00463">
    <property type="entry name" value="EP450I"/>
</dbReference>
<reference evidence="11 12" key="1">
    <citation type="journal article" date="2013" name="MBio">
        <title>Genome sequencing of the plant pathogen Taphrina deformans, the causal agent of peach leaf curl.</title>
        <authorList>
            <person name="Cisse O.H."/>
            <person name="Almeida J.M.G.C.F."/>
            <person name="Fonseca A."/>
            <person name="Kumar A.A."/>
            <person name="Salojaervi J."/>
            <person name="Overmyer K."/>
            <person name="Hauser P.M."/>
            <person name="Pagni M."/>
        </authorList>
    </citation>
    <scope>NUCLEOTIDE SEQUENCE [LARGE SCALE GENOMIC DNA]</scope>
    <source>
        <strain evidence="12">PYCC 5710 / ATCC 11124 / CBS 356.35 / IMI 108563 / JCM 9778 / NBRC 8474</strain>
    </source>
</reference>
<dbReference type="STRING" id="1097556.R4XCJ3"/>
<organism evidence="11 12">
    <name type="scientific">Taphrina deformans (strain PYCC 5710 / ATCC 11124 / CBS 356.35 / IMI 108563 / JCM 9778 / NBRC 8474)</name>
    <name type="common">Peach leaf curl fungus</name>
    <name type="synonym">Lalaria deformans</name>
    <dbReference type="NCBI Taxonomy" id="1097556"/>
    <lineage>
        <taxon>Eukaryota</taxon>
        <taxon>Fungi</taxon>
        <taxon>Dikarya</taxon>
        <taxon>Ascomycota</taxon>
        <taxon>Taphrinomycotina</taxon>
        <taxon>Taphrinomycetes</taxon>
        <taxon>Taphrinales</taxon>
        <taxon>Taphrinaceae</taxon>
        <taxon>Taphrina</taxon>
    </lineage>
</organism>